<feature type="domain" description="FAD-binding FR-type" evidence="1">
    <location>
        <begin position="13"/>
        <end position="138"/>
    </location>
</feature>
<dbReference type="InterPro" id="IPR013113">
    <property type="entry name" value="SIP_FAD-bd"/>
</dbReference>
<dbReference type="RefSeq" id="WP_358353753.1">
    <property type="nucleotide sequence ID" value="NZ_JBEZFP010000032.1"/>
</dbReference>
<name>A0ABV3DGD6_9ACTN</name>
<dbReference type="Gene3D" id="2.40.30.10">
    <property type="entry name" value="Translation factors"/>
    <property type="match status" value="1"/>
</dbReference>
<dbReference type="PANTHER" id="PTHR30157">
    <property type="entry name" value="FERRIC REDUCTASE, NADPH-DEPENDENT"/>
    <property type="match status" value="1"/>
</dbReference>
<dbReference type="CDD" id="cd06193">
    <property type="entry name" value="siderophore_interacting"/>
    <property type="match status" value="1"/>
</dbReference>
<keyword evidence="3" id="KW-1185">Reference proteome</keyword>
<dbReference type="EMBL" id="JBEZFP010000032">
    <property type="protein sequence ID" value="MEU8134798.1"/>
    <property type="molecule type" value="Genomic_DNA"/>
</dbReference>
<dbReference type="Gene3D" id="3.40.50.80">
    <property type="entry name" value="Nucleotide-binding domain of ferredoxin-NADP reductase (FNR) module"/>
    <property type="match status" value="1"/>
</dbReference>
<dbReference type="Pfam" id="PF04954">
    <property type="entry name" value="SIP"/>
    <property type="match status" value="1"/>
</dbReference>
<evidence type="ECO:0000313" key="2">
    <source>
        <dbReference type="EMBL" id="MEU8134798.1"/>
    </source>
</evidence>
<dbReference type="InterPro" id="IPR007037">
    <property type="entry name" value="SIP_rossman_dom"/>
</dbReference>
<evidence type="ECO:0000313" key="3">
    <source>
        <dbReference type="Proteomes" id="UP001551482"/>
    </source>
</evidence>
<accession>A0ABV3DGD6</accession>
<dbReference type="Proteomes" id="UP001551482">
    <property type="component" value="Unassembled WGS sequence"/>
</dbReference>
<dbReference type="SUPFAM" id="SSF63380">
    <property type="entry name" value="Riboflavin synthase domain-like"/>
    <property type="match status" value="1"/>
</dbReference>
<dbReference type="PROSITE" id="PS51384">
    <property type="entry name" value="FAD_FR"/>
    <property type="match status" value="1"/>
</dbReference>
<proteinExistence type="predicted"/>
<sequence length="275" mass="30234">MSTPASTPAPKRRSVIDLVVRETRWITPHMVRVTAGGDGFTGFVDNGFSDAYVKVLFLRPGVTYPEPLDMQAVRAEMPRADWPVTRTYTVRHIDPQARELSIDFVYHGDEGLAGPWAANAKPGDRMMLLGPGGAYVPGTDADWHLFVGDESALPAIGASLARVPEGAPVRALIEVASPEEEQELATPGDARITWLHRSNGAKPLPEVLRELEFPAGRVQAFVHGEADTVKEMRRHLLEERGVAREDLSVSGYWRRGRDEDGFQADKAAERESSAK</sequence>
<dbReference type="InterPro" id="IPR017927">
    <property type="entry name" value="FAD-bd_FR_type"/>
</dbReference>
<dbReference type="Pfam" id="PF08021">
    <property type="entry name" value="FAD_binding_9"/>
    <property type="match status" value="1"/>
</dbReference>
<organism evidence="2 3">
    <name type="scientific">Streptodolium elevatio</name>
    <dbReference type="NCBI Taxonomy" id="3157996"/>
    <lineage>
        <taxon>Bacteria</taxon>
        <taxon>Bacillati</taxon>
        <taxon>Actinomycetota</taxon>
        <taxon>Actinomycetes</taxon>
        <taxon>Kitasatosporales</taxon>
        <taxon>Streptomycetaceae</taxon>
        <taxon>Streptodolium</taxon>
    </lineage>
</organism>
<gene>
    <name evidence="2" type="ORF">AB0C36_14935</name>
</gene>
<evidence type="ECO:0000259" key="1">
    <source>
        <dbReference type="PROSITE" id="PS51384"/>
    </source>
</evidence>
<reference evidence="2 3" key="1">
    <citation type="submission" date="2024-06" db="EMBL/GenBank/DDBJ databases">
        <title>The Natural Products Discovery Center: Release of the First 8490 Sequenced Strains for Exploring Actinobacteria Biosynthetic Diversity.</title>
        <authorList>
            <person name="Kalkreuter E."/>
            <person name="Kautsar S.A."/>
            <person name="Yang D."/>
            <person name="Bader C.D."/>
            <person name="Teijaro C.N."/>
            <person name="Fluegel L."/>
            <person name="Davis C.M."/>
            <person name="Simpson J.R."/>
            <person name="Lauterbach L."/>
            <person name="Steele A.D."/>
            <person name="Gui C."/>
            <person name="Meng S."/>
            <person name="Li G."/>
            <person name="Viehrig K."/>
            <person name="Ye F."/>
            <person name="Su P."/>
            <person name="Kiefer A.F."/>
            <person name="Nichols A."/>
            <person name="Cepeda A.J."/>
            <person name="Yan W."/>
            <person name="Fan B."/>
            <person name="Jiang Y."/>
            <person name="Adhikari A."/>
            <person name="Zheng C.-J."/>
            <person name="Schuster L."/>
            <person name="Cowan T.M."/>
            <person name="Smanski M.J."/>
            <person name="Chevrette M.G."/>
            <person name="De Carvalho L.P.S."/>
            <person name="Shen B."/>
        </authorList>
    </citation>
    <scope>NUCLEOTIDE SEQUENCE [LARGE SCALE GENOMIC DNA]</scope>
    <source>
        <strain evidence="2 3">NPDC048946</strain>
    </source>
</reference>
<dbReference type="PANTHER" id="PTHR30157:SF0">
    <property type="entry name" value="NADPH-DEPENDENT FERRIC-CHELATE REDUCTASE"/>
    <property type="match status" value="1"/>
</dbReference>
<protein>
    <submittedName>
        <fullName evidence="2">Siderophore-interacting protein</fullName>
    </submittedName>
</protein>
<dbReference type="InterPro" id="IPR017938">
    <property type="entry name" value="Riboflavin_synthase-like_b-brl"/>
</dbReference>
<dbReference type="InterPro" id="IPR039261">
    <property type="entry name" value="FNR_nucleotide-bd"/>
</dbReference>
<dbReference type="InterPro" id="IPR039374">
    <property type="entry name" value="SIP_fam"/>
</dbReference>
<comment type="caution">
    <text evidence="2">The sequence shown here is derived from an EMBL/GenBank/DDBJ whole genome shotgun (WGS) entry which is preliminary data.</text>
</comment>